<evidence type="ECO:0000313" key="4">
    <source>
        <dbReference type="Proteomes" id="UP001652700"/>
    </source>
</evidence>
<name>A0A6P7FW83_DIAVI</name>
<evidence type="ECO:0000259" key="2">
    <source>
        <dbReference type="PROSITE" id="PS50042"/>
    </source>
</evidence>
<keyword evidence="1" id="KW-0812">Transmembrane</keyword>
<dbReference type="Pfam" id="PF00027">
    <property type="entry name" value="cNMP_binding"/>
    <property type="match status" value="1"/>
</dbReference>
<dbReference type="Gene3D" id="2.60.120.10">
    <property type="entry name" value="Jelly Rolls"/>
    <property type="match status" value="1"/>
</dbReference>
<evidence type="ECO:0000313" key="5">
    <source>
        <dbReference type="RefSeq" id="XP_028140764.1"/>
    </source>
</evidence>
<keyword evidence="1" id="KW-1133">Transmembrane helix</keyword>
<keyword evidence="4" id="KW-1185">Reference proteome</keyword>
<dbReference type="InterPro" id="IPR051413">
    <property type="entry name" value="K/Na_HCN_channel"/>
</dbReference>
<feature type="transmembrane region" description="Helical" evidence="1">
    <location>
        <begin position="109"/>
        <end position="133"/>
    </location>
</feature>
<evidence type="ECO:0000256" key="1">
    <source>
        <dbReference type="SAM" id="Phobius"/>
    </source>
</evidence>
<reference evidence="3" key="2">
    <citation type="submission" date="2025-05" db="UniProtKB">
        <authorList>
            <consortium name="EnsemblMetazoa"/>
        </authorList>
    </citation>
    <scope>IDENTIFICATION</scope>
</reference>
<dbReference type="InterPro" id="IPR014710">
    <property type="entry name" value="RmlC-like_jellyroll"/>
</dbReference>
<proteinExistence type="predicted"/>
<dbReference type="InterPro" id="IPR000595">
    <property type="entry name" value="cNMP-bd_dom"/>
</dbReference>
<protein>
    <submittedName>
        <fullName evidence="5">Potassium/sodium hyperpolarization-activated cyclic nucleotide-gated channel 4-like</fullName>
    </submittedName>
</protein>
<dbReference type="OrthoDB" id="2021138at2759"/>
<dbReference type="GO" id="GO:0003254">
    <property type="term" value="P:regulation of membrane depolarization"/>
    <property type="evidence" value="ECO:0007669"/>
    <property type="project" value="TreeGrafter"/>
</dbReference>
<dbReference type="GO" id="GO:0035725">
    <property type="term" value="P:sodium ion transmembrane transport"/>
    <property type="evidence" value="ECO:0007669"/>
    <property type="project" value="TreeGrafter"/>
</dbReference>
<dbReference type="GeneID" id="114334849"/>
<dbReference type="KEGG" id="dvv:114334849"/>
<organism evidence="5">
    <name type="scientific">Diabrotica virgifera virgifera</name>
    <name type="common">western corn rootworm</name>
    <dbReference type="NCBI Taxonomy" id="50390"/>
    <lineage>
        <taxon>Eukaryota</taxon>
        <taxon>Metazoa</taxon>
        <taxon>Ecdysozoa</taxon>
        <taxon>Arthropoda</taxon>
        <taxon>Hexapoda</taxon>
        <taxon>Insecta</taxon>
        <taxon>Pterygota</taxon>
        <taxon>Neoptera</taxon>
        <taxon>Endopterygota</taxon>
        <taxon>Coleoptera</taxon>
        <taxon>Polyphaga</taxon>
        <taxon>Cucujiformia</taxon>
        <taxon>Chrysomeloidea</taxon>
        <taxon>Chrysomelidae</taxon>
        <taxon>Galerucinae</taxon>
        <taxon>Diabroticina</taxon>
        <taxon>Diabroticites</taxon>
        <taxon>Diabrotica</taxon>
    </lineage>
</organism>
<keyword evidence="1" id="KW-0472">Membrane</keyword>
<dbReference type="Gene3D" id="1.10.287.630">
    <property type="entry name" value="Helix hairpin bin"/>
    <property type="match status" value="1"/>
</dbReference>
<dbReference type="CDD" id="cd00038">
    <property type="entry name" value="CAP_ED"/>
    <property type="match status" value="1"/>
</dbReference>
<feature type="domain" description="Cyclic nucleotide-binding" evidence="2">
    <location>
        <begin position="435"/>
        <end position="541"/>
    </location>
</feature>
<dbReference type="GO" id="GO:0005249">
    <property type="term" value="F:voltage-gated potassium channel activity"/>
    <property type="evidence" value="ECO:0007669"/>
    <property type="project" value="TreeGrafter"/>
</dbReference>
<accession>A0A6P7FW83</accession>
<dbReference type="Proteomes" id="UP001652700">
    <property type="component" value="Unplaced"/>
</dbReference>
<dbReference type="InterPro" id="IPR018490">
    <property type="entry name" value="cNMP-bd_dom_sf"/>
</dbReference>
<dbReference type="SMART" id="SM00100">
    <property type="entry name" value="cNMP"/>
    <property type="match status" value="1"/>
</dbReference>
<dbReference type="Gene3D" id="1.10.287.70">
    <property type="match status" value="1"/>
</dbReference>
<dbReference type="InParanoid" id="A0A6P7FW83"/>
<dbReference type="AlphaFoldDB" id="A0A6P7FW83"/>
<dbReference type="SUPFAM" id="SSF81324">
    <property type="entry name" value="Voltage-gated potassium channels"/>
    <property type="match status" value="1"/>
</dbReference>
<feature type="transmembrane region" description="Helical" evidence="1">
    <location>
        <begin position="255"/>
        <end position="274"/>
    </location>
</feature>
<reference evidence="5" key="1">
    <citation type="submission" date="2025-04" db="UniProtKB">
        <authorList>
            <consortium name="RefSeq"/>
        </authorList>
    </citation>
    <scope>IDENTIFICATION</scope>
    <source>
        <tissue evidence="5">Whole insect</tissue>
    </source>
</reference>
<gene>
    <name evidence="5" type="primary">LOC114334849</name>
</gene>
<sequence>MFSRGTKVHSSSYSRKFERKPLSDTHKTFLSYGHDCTLEDIADNYDYDYAPGKSLFSRLRRWLVKMRVVSESSKFYTHHLRSFGAISAERRRHLKKHPYAIHPFSTGRVVWAIIMIIVITYQFIFTSFLYLLFDFRDPNYSFPDTINILRLIFDSFLMLNVVLNCFTGYYNEPMQKVVLDGRSIMKYYLSTNLIPDLLSSFPFYLDIFVPMCTQHKAIVLWLTLFRYLLARSFMSYSKIIASYFQIRHFKYMTTMVIVNTTLFWHIMCCVIEFIRANIIYYTRFEAFYDKSEEGYFINDNFWIKYINALHHKSLLLYNSGYGKVIPKAELEIILVFLVWYGSSLFCIYILAMIMEINTGNTSSILKYDAMERQLKEYMRHKQLPSQMRSRILTYYEFKFQKKYFRENEILATISEQLRQEMNMHACKKLVENVTFFRNLPLNLLVRIISCLKIEVYLVNDLIIRVNTPGTSMYFISTGTVAIYTKTGKEVCHLEDGAHFGEIALLKKNTFRIASVVAVEVSEIYRLDQKDFVKAINPYPDLLASIQHIAEERMEVTSMLDESNKRDVISSQLKREF</sequence>
<evidence type="ECO:0000313" key="3">
    <source>
        <dbReference type="EnsemblMetazoa" id="XP_028140764.1"/>
    </source>
</evidence>
<dbReference type="PROSITE" id="PS50042">
    <property type="entry name" value="CNMP_BINDING_3"/>
    <property type="match status" value="1"/>
</dbReference>
<dbReference type="GO" id="GO:0098855">
    <property type="term" value="C:HCN channel complex"/>
    <property type="evidence" value="ECO:0007669"/>
    <property type="project" value="TreeGrafter"/>
</dbReference>
<dbReference type="PANTHER" id="PTHR45689:SF14">
    <property type="entry name" value="CYCLIC NUCLEOTIDE-GATED CATION CHANNEL SUBUNIT A-LIKE PROTEIN"/>
    <property type="match status" value="1"/>
</dbReference>
<feature type="transmembrane region" description="Helical" evidence="1">
    <location>
        <begin position="145"/>
        <end position="166"/>
    </location>
</feature>
<dbReference type="PANTHER" id="PTHR45689">
    <property type="entry name" value="I[[H]] CHANNEL, ISOFORM E"/>
    <property type="match status" value="1"/>
</dbReference>
<feature type="transmembrane region" description="Helical" evidence="1">
    <location>
        <begin position="332"/>
        <end position="353"/>
    </location>
</feature>
<dbReference type="SUPFAM" id="SSF51206">
    <property type="entry name" value="cAMP-binding domain-like"/>
    <property type="match status" value="1"/>
</dbReference>
<dbReference type="RefSeq" id="XP_028140764.1">
    <property type="nucleotide sequence ID" value="XM_028284963.1"/>
</dbReference>
<dbReference type="EnsemblMetazoa" id="XM_028284963.2">
    <property type="protein sequence ID" value="XP_028140764.1"/>
    <property type="gene ID" value="LOC114334849"/>
</dbReference>
<feature type="transmembrane region" description="Helical" evidence="1">
    <location>
        <begin position="217"/>
        <end position="234"/>
    </location>
</feature>